<organism evidence="2 3">
    <name type="scientific">Neolewinella antarctica</name>
    <dbReference type="NCBI Taxonomy" id="442734"/>
    <lineage>
        <taxon>Bacteria</taxon>
        <taxon>Pseudomonadati</taxon>
        <taxon>Bacteroidota</taxon>
        <taxon>Saprospiria</taxon>
        <taxon>Saprospirales</taxon>
        <taxon>Lewinellaceae</taxon>
        <taxon>Neolewinella</taxon>
    </lineage>
</organism>
<feature type="chain" id="PRO_5045617939" evidence="1">
    <location>
        <begin position="24"/>
        <end position="465"/>
    </location>
</feature>
<reference evidence="2 3" key="1">
    <citation type="submission" date="2020-03" db="EMBL/GenBank/DDBJ databases">
        <title>Genomic Encyclopedia of Type Strains, Phase IV (KMG-IV): sequencing the most valuable type-strain genomes for metagenomic binning, comparative biology and taxonomic classification.</title>
        <authorList>
            <person name="Goeker M."/>
        </authorList>
    </citation>
    <scope>NUCLEOTIDE SEQUENCE [LARGE SCALE GENOMIC DNA]</scope>
    <source>
        <strain evidence="2 3">DSM 105096</strain>
    </source>
</reference>
<sequence>MQTLFRNLFLLLILCAAATPATAQCANWVGSAQETKATDAHVSYRNFVKNKTADEVAALPKGEFDNAFKNWKTAYTIAPAADGKRATHYRDGRLFYRALAGKETDAAKKKEYGDLLVALYDEEMGCYPDGEAYLLGRKGYDMFYVNGYSIEAIDVLEQAMEKGGDKTEYIVLPPLGQLLSYYFGKEQIDAERVRSLYEKGVALADKNVAAGGDYAQYYEDAKANLVSSVSEYEDQIFDCEYFKKALLPTFEENQDDLKMLLYVVAKAKNQGCPESDAFVMEVQARYDLVRSERVEQYEEDRRANNPAYAAQEAYNNDDFAGAVQGYEDAIAKSTDDEKKAVYYYQIAQIQNAKLGQYGAARGNANKAAQLRSGWGKPYILIGDIYGKMSRNCGDSYDQRLAVLAAIDKYQYARSIDGESAGDANRRISNYSSSMPIKADAFSRSHKEGQKLTVGCGINETVTLRF</sequence>
<dbReference type="RefSeq" id="WP_168037344.1">
    <property type="nucleotide sequence ID" value="NZ_JAATJH010000003.1"/>
</dbReference>
<evidence type="ECO:0000313" key="3">
    <source>
        <dbReference type="Proteomes" id="UP000770785"/>
    </source>
</evidence>
<evidence type="ECO:0000313" key="2">
    <source>
        <dbReference type="EMBL" id="NJC26573.1"/>
    </source>
</evidence>
<keyword evidence="3" id="KW-1185">Reference proteome</keyword>
<comment type="caution">
    <text evidence="2">The sequence shown here is derived from an EMBL/GenBank/DDBJ whole genome shotgun (WGS) entry which is preliminary data.</text>
</comment>
<dbReference type="Gene3D" id="1.25.40.10">
    <property type="entry name" value="Tetratricopeptide repeat domain"/>
    <property type="match status" value="1"/>
</dbReference>
<dbReference type="Proteomes" id="UP000770785">
    <property type="component" value="Unassembled WGS sequence"/>
</dbReference>
<proteinExistence type="predicted"/>
<feature type="signal peptide" evidence="1">
    <location>
        <begin position="1"/>
        <end position="23"/>
    </location>
</feature>
<accession>A0ABX0XBC5</accession>
<dbReference type="SUPFAM" id="SSF48452">
    <property type="entry name" value="TPR-like"/>
    <property type="match status" value="1"/>
</dbReference>
<dbReference type="EMBL" id="JAATJH010000003">
    <property type="protein sequence ID" value="NJC26573.1"/>
    <property type="molecule type" value="Genomic_DNA"/>
</dbReference>
<gene>
    <name evidence="2" type="ORF">GGR27_002083</name>
</gene>
<evidence type="ECO:0000256" key="1">
    <source>
        <dbReference type="SAM" id="SignalP"/>
    </source>
</evidence>
<keyword evidence="1" id="KW-0732">Signal</keyword>
<name>A0ABX0XBC5_9BACT</name>
<protein>
    <submittedName>
        <fullName evidence="2">Uncharacterized protein</fullName>
    </submittedName>
</protein>
<dbReference type="InterPro" id="IPR011990">
    <property type="entry name" value="TPR-like_helical_dom_sf"/>
</dbReference>